<keyword evidence="2" id="KW-1185">Reference proteome</keyword>
<evidence type="ECO:0000313" key="2">
    <source>
        <dbReference type="Proteomes" id="UP000037660"/>
    </source>
</evidence>
<reference evidence="1 2" key="2">
    <citation type="journal article" date="2016" name="Science">
        <title>A bacterium that degrades and assimilates poly(ethylene terephthalate).</title>
        <authorList>
            <person name="Yoshida S."/>
            <person name="Hiraga K."/>
            <person name="Takehana T."/>
            <person name="Taniguchi I."/>
            <person name="Yamaji H."/>
            <person name="Maeda Y."/>
            <person name="Toyohara K."/>
            <person name="Miyamoto K."/>
            <person name="Kimura Y."/>
            <person name="Oda K."/>
        </authorList>
    </citation>
    <scope>NUCLEOTIDE SEQUENCE [LARGE SCALE GENOMIC DNA]</scope>
    <source>
        <strain evidence="2">NBRC 110686 / TISTR 2288 / 201-F6</strain>
    </source>
</reference>
<dbReference type="RefSeq" id="WP_393938948.1">
    <property type="nucleotide sequence ID" value="NZ_JBFBPI010000045.1"/>
</dbReference>
<gene>
    <name evidence="1" type="ORF">ISF6_3167</name>
</gene>
<comment type="caution">
    <text evidence="1">The sequence shown here is derived from an EMBL/GenBank/DDBJ whole genome shotgun (WGS) entry which is preliminary data.</text>
</comment>
<dbReference type="EMBL" id="BBYR01000045">
    <property type="protein sequence ID" value="GAP37312.1"/>
    <property type="molecule type" value="Genomic_DNA"/>
</dbReference>
<evidence type="ECO:0000313" key="1">
    <source>
        <dbReference type="EMBL" id="GAP37312.1"/>
    </source>
</evidence>
<organism evidence="1 2">
    <name type="scientific">Piscinibacter sakaiensis</name>
    <name type="common">Ideonella sakaiensis</name>
    <dbReference type="NCBI Taxonomy" id="1547922"/>
    <lineage>
        <taxon>Bacteria</taxon>
        <taxon>Pseudomonadati</taxon>
        <taxon>Pseudomonadota</taxon>
        <taxon>Betaproteobacteria</taxon>
        <taxon>Burkholderiales</taxon>
        <taxon>Sphaerotilaceae</taxon>
        <taxon>Piscinibacter</taxon>
    </lineage>
</organism>
<reference evidence="2" key="1">
    <citation type="submission" date="2015-07" db="EMBL/GenBank/DDBJ databases">
        <title>Discovery of a poly(ethylene terephthalate assimilation.</title>
        <authorList>
            <person name="Yoshida S."/>
            <person name="Hiraga K."/>
            <person name="Takehana T."/>
            <person name="Taniguchi I."/>
            <person name="Yamaji H."/>
            <person name="Maeda Y."/>
            <person name="Toyohara K."/>
            <person name="Miyamoto K."/>
            <person name="Kimura Y."/>
            <person name="Oda K."/>
        </authorList>
    </citation>
    <scope>NUCLEOTIDE SEQUENCE [LARGE SCALE GENOMIC DNA]</scope>
    <source>
        <strain evidence="2">NBRC 110686 / TISTR 2288 / 201-F6</strain>
    </source>
</reference>
<dbReference type="Proteomes" id="UP000037660">
    <property type="component" value="Unassembled WGS sequence"/>
</dbReference>
<dbReference type="AlphaFoldDB" id="A0A0K8P3X3"/>
<sequence length="43" mass="4523">MRQHADLEEILADHLVASGLSPEAARTSAVSFVTLTAMHFAAG</sequence>
<protein>
    <submittedName>
        <fullName evidence="1">Uncharacterized protein</fullName>
    </submittedName>
</protein>
<name>A0A0K8P3X3_PISS1</name>
<proteinExistence type="predicted"/>
<accession>A0A0K8P3X3</accession>